<protein>
    <submittedName>
        <fullName evidence="7">Multidrug resistance efflux transporter EmrE</fullName>
    </submittedName>
</protein>
<dbReference type="EMBL" id="KE145359">
    <property type="protein sequence ID" value="EPE32469.1"/>
    <property type="molecule type" value="Genomic_DNA"/>
</dbReference>
<keyword evidence="3 6" id="KW-1133">Transmembrane helix</keyword>
<dbReference type="InterPro" id="IPR008521">
    <property type="entry name" value="Mg_trans_NIPA"/>
</dbReference>
<keyword evidence="2 6" id="KW-0812">Transmembrane</keyword>
<evidence type="ECO:0000256" key="1">
    <source>
        <dbReference type="ARBA" id="ARBA00004141"/>
    </source>
</evidence>
<feature type="region of interest" description="Disordered" evidence="5">
    <location>
        <begin position="313"/>
        <end position="343"/>
    </location>
</feature>
<dbReference type="OMA" id="PMVYISI"/>
<dbReference type="OrthoDB" id="6428174at2759"/>
<evidence type="ECO:0000256" key="3">
    <source>
        <dbReference type="ARBA" id="ARBA00022989"/>
    </source>
</evidence>
<dbReference type="InterPro" id="IPR037185">
    <property type="entry name" value="EmrE-like"/>
</dbReference>
<dbReference type="GO" id="GO:0015095">
    <property type="term" value="F:magnesium ion transmembrane transporter activity"/>
    <property type="evidence" value="ECO:0007669"/>
    <property type="project" value="InterPro"/>
</dbReference>
<dbReference type="PANTHER" id="PTHR12570:SF85">
    <property type="entry name" value="DUF803 DOMAIN MEMBRANE PROTEIN (AFU_ORTHOLOGUE AFUA_1G15880)"/>
    <property type="match status" value="1"/>
</dbReference>
<keyword evidence="8" id="KW-1185">Reference proteome</keyword>
<feature type="transmembrane region" description="Helical" evidence="6">
    <location>
        <begin position="51"/>
        <end position="72"/>
    </location>
</feature>
<dbReference type="SUPFAM" id="SSF103481">
    <property type="entry name" value="Multidrug resistance efflux transporter EmrE"/>
    <property type="match status" value="1"/>
</dbReference>
<proteinExistence type="predicted"/>
<gene>
    <name evidence="7" type="ORF">GLAREA_07602</name>
</gene>
<organism evidence="7 8">
    <name type="scientific">Glarea lozoyensis (strain ATCC 20868 / MF5171)</name>
    <dbReference type="NCBI Taxonomy" id="1116229"/>
    <lineage>
        <taxon>Eukaryota</taxon>
        <taxon>Fungi</taxon>
        <taxon>Dikarya</taxon>
        <taxon>Ascomycota</taxon>
        <taxon>Pezizomycotina</taxon>
        <taxon>Leotiomycetes</taxon>
        <taxon>Helotiales</taxon>
        <taxon>Helotiaceae</taxon>
        <taxon>Glarea</taxon>
    </lineage>
</organism>
<feature type="transmembrane region" description="Helical" evidence="6">
    <location>
        <begin position="104"/>
        <end position="123"/>
    </location>
</feature>
<feature type="transmembrane region" description="Helical" evidence="6">
    <location>
        <begin position="135"/>
        <end position="160"/>
    </location>
</feature>
<accession>S3D5R0</accession>
<feature type="transmembrane region" description="Helical" evidence="6">
    <location>
        <begin position="270"/>
        <end position="290"/>
    </location>
</feature>
<dbReference type="HOGENOM" id="CLU_012349_0_0_1"/>
<evidence type="ECO:0000256" key="6">
    <source>
        <dbReference type="SAM" id="Phobius"/>
    </source>
</evidence>
<sequence length="467" mass="50807">MLEDKYIGLALAITSTMAIGTSFVITKKGLIDAEERHGFEGDGFSYLKSPIWWAGIIALIIGEIANFAAYAFAPAILVTPLGALSVLIGAVLGSYFLKEELGILGKLGCAICLIGSVIIVLHAPPDEEITTIDEILNYAIQPGFLLFCFTVLVFAVVMIYRVAPRYGKQNPLIYLSICSTVGSVSVMSVKAFGIAVKLTFAGNNQFSHPSTYVFIIVTTVCILTQMNYFNKALSQFPTSIVNPLYYVTFTTSTLCASFILYGGFNTSDAVNTLSLISGFLVIFTGVYLLNLSRSDPDGHKLIHGGMDGIATDPISGIQTRRSMQSRRSMDPHRMSSAGYRQSQGEDRGLIHAYDEEEHNTGFGLADLASSDEDEVHPHKANGHAKKLYPNGSASASASKRSFSEPIERERSIYLSVWMYYVKGIGDARTSVAATKSGRNQAMNYERWPGLAFSGLVKKVACAHAYDY</sequence>
<dbReference type="Pfam" id="PF05653">
    <property type="entry name" value="Mg_trans_NIPA"/>
    <property type="match status" value="1"/>
</dbReference>
<feature type="transmembrane region" description="Helical" evidence="6">
    <location>
        <begin position="6"/>
        <end position="26"/>
    </location>
</feature>
<evidence type="ECO:0000256" key="4">
    <source>
        <dbReference type="ARBA" id="ARBA00023136"/>
    </source>
</evidence>
<dbReference type="RefSeq" id="XP_008080481.1">
    <property type="nucleotide sequence ID" value="XM_008082290.1"/>
</dbReference>
<feature type="transmembrane region" description="Helical" evidence="6">
    <location>
        <begin position="172"/>
        <end position="194"/>
    </location>
</feature>
<evidence type="ECO:0000256" key="2">
    <source>
        <dbReference type="ARBA" id="ARBA00022692"/>
    </source>
</evidence>
<name>S3D5R0_GLAL2</name>
<feature type="transmembrane region" description="Helical" evidence="6">
    <location>
        <begin position="206"/>
        <end position="223"/>
    </location>
</feature>
<evidence type="ECO:0000313" key="7">
    <source>
        <dbReference type="EMBL" id="EPE32469.1"/>
    </source>
</evidence>
<dbReference type="GeneID" id="19466655"/>
<dbReference type="GO" id="GO:0016020">
    <property type="term" value="C:membrane"/>
    <property type="evidence" value="ECO:0007669"/>
    <property type="project" value="UniProtKB-SubCell"/>
</dbReference>
<dbReference type="KEGG" id="glz:GLAREA_07602"/>
<feature type="transmembrane region" description="Helical" evidence="6">
    <location>
        <begin position="244"/>
        <end position="264"/>
    </location>
</feature>
<dbReference type="eggNOG" id="KOG2922">
    <property type="taxonomic scope" value="Eukaryota"/>
</dbReference>
<dbReference type="AlphaFoldDB" id="S3D5R0"/>
<feature type="region of interest" description="Disordered" evidence="5">
    <location>
        <begin position="371"/>
        <end position="402"/>
    </location>
</feature>
<comment type="subcellular location">
    <subcellularLocation>
        <location evidence="1">Membrane</location>
        <topology evidence="1">Multi-pass membrane protein</topology>
    </subcellularLocation>
</comment>
<evidence type="ECO:0000256" key="5">
    <source>
        <dbReference type="SAM" id="MobiDB-lite"/>
    </source>
</evidence>
<feature type="transmembrane region" description="Helical" evidence="6">
    <location>
        <begin position="78"/>
        <end position="97"/>
    </location>
</feature>
<dbReference type="PANTHER" id="PTHR12570">
    <property type="match status" value="1"/>
</dbReference>
<reference evidence="7 8" key="1">
    <citation type="journal article" date="2013" name="BMC Genomics">
        <title>Genomics-driven discovery of the pneumocandin biosynthetic gene cluster in the fungus Glarea lozoyensis.</title>
        <authorList>
            <person name="Chen L."/>
            <person name="Yue Q."/>
            <person name="Zhang X."/>
            <person name="Xiang M."/>
            <person name="Wang C."/>
            <person name="Li S."/>
            <person name="Che Y."/>
            <person name="Ortiz-Lopez F.J."/>
            <person name="Bills G.F."/>
            <person name="Liu X."/>
            <person name="An Z."/>
        </authorList>
    </citation>
    <scope>NUCLEOTIDE SEQUENCE [LARGE SCALE GENOMIC DNA]</scope>
    <source>
        <strain evidence="8">ATCC 20868 / MF5171</strain>
    </source>
</reference>
<keyword evidence="4 6" id="KW-0472">Membrane</keyword>
<evidence type="ECO:0000313" key="8">
    <source>
        <dbReference type="Proteomes" id="UP000016922"/>
    </source>
</evidence>
<dbReference type="Proteomes" id="UP000016922">
    <property type="component" value="Unassembled WGS sequence"/>
</dbReference>